<feature type="domain" description="HTH lysR-type" evidence="5">
    <location>
        <begin position="1"/>
        <end position="24"/>
    </location>
</feature>
<dbReference type="GO" id="GO:0003700">
    <property type="term" value="F:DNA-binding transcription factor activity"/>
    <property type="evidence" value="ECO:0007669"/>
    <property type="project" value="InterPro"/>
</dbReference>
<reference evidence="6 7" key="1">
    <citation type="submission" date="2018-06" db="EMBL/GenBank/DDBJ databases">
        <authorList>
            <consortium name="Pathogen Informatics"/>
            <person name="Doyle S."/>
        </authorList>
    </citation>
    <scope>NUCLEOTIDE SEQUENCE [LARGE SCALE GENOMIC DNA]</scope>
    <source>
        <strain evidence="6 7">NCTC11087</strain>
    </source>
</reference>
<dbReference type="SUPFAM" id="SSF53850">
    <property type="entry name" value="Periplasmic binding protein-like II"/>
    <property type="match status" value="1"/>
</dbReference>
<organism evidence="6 7">
    <name type="scientific">Faecalicoccus pleomorphus</name>
    <dbReference type="NCBI Taxonomy" id="1323"/>
    <lineage>
        <taxon>Bacteria</taxon>
        <taxon>Bacillati</taxon>
        <taxon>Bacillota</taxon>
        <taxon>Erysipelotrichia</taxon>
        <taxon>Erysipelotrichales</taxon>
        <taxon>Erysipelotrichaceae</taxon>
        <taxon>Faecalicoccus</taxon>
    </lineage>
</organism>
<evidence type="ECO:0000256" key="4">
    <source>
        <dbReference type="ARBA" id="ARBA00023163"/>
    </source>
</evidence>
<dbReference type="InterPro" id="IPR005119">
    <property type="entry name" value="LysR_subst-bd"/>
</dbReference>
<keyword evidence="4" id="KW-0804">Transcription</keyword>
<name>A0A380LM42_9FIRM</name>
<evidence type="ECO:0000259" key="5">
    <source>
        <dbReference type="PROSITE" id="PS50931"/>
    </source>
</evidence>
<dbReference type="Proteomes" id="UP000255523">
    <property type="component" value="Unassembled WGS sequence"/>
</dbReference>
<dbReference type="Gene3D" id="1.10.10.10">
    <property type="entry name" value="Winged helix-like DNA-binding domain superfamily/Winged helix DNA-binding domain"/>
    <property type="match status" value="1"/>
</dbReference>
<evidence type="ECO:0000313" key="6">
    <source>
        <dbReference type="EMBL" id="SUO04307.1"/>
    </source>
</evidence>
<keyword evidence="7" id="KW-1185">Reference proteome</keyword>
<dbReference type="EMBL" id="UHFX01000003">
    <property type="protein sequence ID" value="SUO04307.1"/>
    <property type="molecule type" value="Genomic_DNA"/>
</dbReference>
<dbReference type="PANTHER" id="PTHR30419">
    <property type="entry name" value="HTH-TYPE TRANSCRIPTIONAL REGULATOR YBHD"/>
    <property type="match status" value="1"/>
</dbReference>
<dbReference type="Gene3D" id="3.40.190.10">
    <property type="entry name" value="Periplasmic binding protein-like II"/>
    <property type="match status" value="2"/>
</dbReference>
<proteinExistence type="inferred from homology"/>
<dbReference type="PROSITE" id="PS50931">
    <property type="entry name" value="HTH_LYSR"/>
    <property type="match status" value="1"/>
</dbReference>
<dbReference type="GO" id="GO:0005829">
    <property type="term" value="C:cytosol"/>
    <property type="evidence" value="ECO:0007669"/>
    <property type="project" value="TreeGrafter"/>
</dbReference>
<dbReference type="OrthoDB" id="63123at2"/>
<sequence>MISSLEKEMGFTLLRRNHDGMFPTNECSHLLSDIRELLYQNQLLDQKVSDINELYVGEIEIGVSHRYYYDTFSLAMKNFSKVYPDVDLKIRHGYSSYLVQELKQHRLDLCIVSKRELGDCQWIPITKDEMLAWIPKNHKLASEDKISVKEFEKENVIFTYPGEDTDNQRVFQKHKIYPHRQFSTLELYASFAMVKQGLGISMDNRLSAWGMEEGILYKSLDPQEYIEIGIALQSNPSPAVQEFMKYLLPLLKNEATSL</sequence>
<accession>A0A380LM42</accession>
<dbReference type="GO" id="GO:0003677">
    <property type="term" value="F:DNA binding"/>
    <property type="evidence" value="ECO:0007669"/>
    <property type="project" value="UniProtKB-KW"/>
</dbReference>
<gene>
    <name evidence="6" type="ORF">NCTC11087_01217</name>
</gene>
<evidence type="ECO:0000256" key="3">
    <source>
        <dbReference type="ARBA" id="ARBA00023125"/>
    </source>
</evidence>
<dbReference type="AlphaFoldDB" id="A0A380LM42"/>
<keyword evidence="3" id="KW-0238">DNA-binding</keyword>
<comment type="similarity">
    <text evidence="1">Belongs to the LysR transcriptional regulatory family.</text>
</comment>
<evidence type="ECO:0000256" key="1">
    <source>
        <dbReference type="ARBA" id="ARBA00009437"/>
    </source>
</evidence>
<protein>
    <submittedName>
        <fullName evidence="6">LysR family transcriptional regulator</fullName>
    </submittedName>
</protein>
<evidence type="ECO:0000256" key="2">
    <source>
        <dbReference type="ARBA" id="ARBA00023015"/>
    </source>
</evidence>
<dbReference type="CDD" id="cd05466">
    <property type="entry name" value="PBP2_LTTR_substrate"/>
    <property type="match status" value="1"/>
</dbReference>
<dbReference type="InterPro" id="IPR000847">
    <property type="entry name" value="LysR_HTH_N"/>
</dbReference>
<evidence type="ECO:0000313" key="7">
    <source>
        <dbReference type="Proteomes" id="UP000255523"/>
    </source>
</evidence>
<dbReference type="InterPro" id="IPR050950">
    <property type="entry name" value="HTH-type_LysR_regulators"/>
</dbReference>
<dbReference type="Pfam" id="PF03466">
    <property type="entry name" value="LysR_substrate"/>
    <property type="match status" value="1"/>
</dbReference>
<keyword evidence="2" id="KW-0805">Transcription regulation</keyword>
<dbReference type="PANTHER" id="PTHR30419:SF28">
    <property type="entry name" value="HTH-TYPE TRANSCRIPTIONAL REGULATOR BSDA"/>
    <property type="match status" value="1"/>
</dbReference>
<dbReference type="InterPro" id="IPR036388">
    <property type="entry name" value="WH-like_DNA-bd_sf"/>
</dbReference>